<dbReference type="SUPFAM" id="SSF52129">
    <property type="entry name" value="Caspase-like"/>
    <property type="match status" value="1"/>
</dbReference>
<organism evidence="5 6">
    <name type="scientific">Candidatus Defluviibacterium haderslevense</name>
    <dbReference type="NCBI Taxonomy" id="2981993"/>
    <lineage>
        <taxon>Bacteria</taxon>
        <taxon>Pseudomonadati</taxon>
        <taxon>Bacteroidota</taxon>
        <taxon>Saprospiria</taxon>
        <taxon>Saprospirales</taxon>
        <taxon>Saprospiraceae</taxon>
        <taxon>Candidatus Defluviibacterium</taxon>
    </lineage>
</organism>
<dbReference type="Pfam" id="PF00656">
    <property type="entry name" value="Peptidase_C14"/>
    <property type="match status" value="1"/>
</dbReference>
<dbReference type="PANTHER" id="PTHR22847:SF637">
    <property type="entry name" value="WD REPEAT DOMAIN 5B"/>
    <property type="match status" value="1"/>
</dbReference>
<dbReference type="SUPFAM" id="SSF50998">
    <property type="entry name" value="Quinoprotein alcohol dehydrogenase-like"/>
    <property type="match status" value="2"/>
</dbReference>
<comment type="caution">
    <text evidence="5">The sequence shown here is derived from an EMBL/GenBank/DDBJ whole genome shotgun (WGS) entry which is preliminary data.</text>
</comment>
<dbReference type="GO" id="GO:0004197">
    <property type="term" value="F:cysteine-type endopeptidase activity"/>
    <property type="evidence" value="ECO:0007669"/>
    <property type="project" value="InterPro"/>
</dbReference>
<dbReference type="PANTHER" id="PTHR22847">
    <property type="entry name" value="WD40 REPEAT PROTEIN"/>
    <property type="match status" value="1"/>
</dbReference>
<dbReference type="GO" id="GO:0006508">
    <property type="term" value="P:proteolysis"/>
    <property type="evidence" value="ECO:0007669"/>
    <property type="project" value="InterPro"/>
</dbReference>
<protein>
    <submittedName>
        <fullName evidence="5">Caspase family protein</fullName>
    </submittedName>
</protein>
<dbReference type="PROSITE" id="PS50082">
    <property type="entry name" value="WD_REPEATS_2"/>
    <property type="match status" value="5"/>
</dbReference>
<name>A0A9D7XJ02_9BACT</name>
<proteinExistence type="predicted"/>
<sequence>MKGSLTILMMFHIFLGSTQKPVLVIPRGHTEGVNTIAFSPDGQYFISGSRDRTAIIWDTSGHQIKSFKHELQVKYARFSMDGNSIYTTSSDSRINTARITDDSLRPMYKHGEFIGAVSFYDSKTQMAISNEENGTIEIRGFDGKLIKSLLQAQPVTSLAFSKDGQFLLTGSQDQKLVLWNWMNLSKKVFPLRGILGHSNVVTQVCLSEDGKFALSASKDKTAILWNLDGTILKRIKHNAAIFACDISIRNLIITGSEDGVIKIWGSSQQARELSFQAHALSINAVCFAPDGNSFLTASNDNTICQWDLNGRLIKRYCGHLKPISFTHFINDSSENILSMSNDATASIWNNADYTYHSFKIQHSKNPPLVAIPLESKFFIAGGDRGEFGFWKSNGNPLKLDSKIDSNETLKSIQFRNQVTSIELSPDGRSILTGHLSNGGAQLSDIRGRVLKIYKQPEAIGSAVFSTSGKYIATVGFTQNVISVFDTSNSERPIHKFEIPSKVNCLVYLSDSILFTGNKNGLVQMWNVVNGKLLGNYGAPDGEMINALSVSTNQQFLATGNNAGIIRIWNLMDGSSKDWIGHSSKVLSVHFSRVRASESELLISGSVDGTTKIWNRVTGKEVLTLFSIDSLDWAVVTPDGLFDASPGAMELMYYTVGLEVVELDQLKSSFYQPGLLRIKLGHEKLQPVVTTNINSLDLSNKFKAEIIENQINVFFEPNSDGSKKLSLFVGDKEVDSNINPEGLLEVKNLDLLKYSKYFLEDTNYIYLVSYNKDESLHSQAYPLIYKYSSGSKSGSGEINTNEPVSFKGLPDLYALVVGTSKYSGEITKLVFPDKDAESMAQGLKAVGNRLFDHVFLSLLTTASQNADSISNRNNIEKVLKEFAIKAKAKDVLLVYFSGHGSTYAENGKPQFYYLTKDVTTSDLSNQDVRNNFTISSNDLSSWLTAIPARKQVLIFDACHSGEV</sequence>
<dbReference type="InterPro" id="IPR015943">
    <property type="entry name" value="WD40/YVTN_repeat-like_dom_sf"/>
</dbReference>
<feature type="repeat" description="WD" evidence="3">
    <location>
        <begin position="275"/>
        <end position="309"/>
    </location>
</feature>
<keyword evidence="1 3" id="KW-0853">WD repeat</keyword>
<dbReference type="PROSITE" id="PS50294">
    <property type="entry name" value="WD_REPEATS_REGION"/>
    <property type="match status" value="5"/>
</dbReference>
<evidence type="ECO:0000256" key="2">
    <source>
        <dbReference type="ARBA" id="ARBA00022737"/>
    </source>
</evidence>
<keyword evidence="2" id="KW-0677">Repeat</keyword>
<feature type="repeat" description="WD" evidence="3">
    <location>
        <begin position="155"/>
        <end position="180"/>
    </location>
</feature>
<evidence type="ECO:0000313" key="5">
    <source>
        <dbReference type="EMBL" id="MBK9719292.1"/>
    </source>
</evidence>
<feature type="repeat" description="WD" evidence="3">
    <location>
        <begin position="26"/>
        <end position="58"/>
    </location>
</feature>
<dbReference type="Gene3D" id="2.130.10.10">
    <property type="entry name" value="YVTN repeat-like/Quinoprotein amine dehydrogenase"/>
    <property type="match status" value="4"/>
</dbReference>
<gene>
    <name evidence="5" type="ORF">IPO85_17600</name>
</gene>
<dbReference type="AlphaFoldDB" id="A0A9D7XJ02"/>
<dbReference type="CDD" id="cd00200">
    <property type="entry name" value="WD40"/>
    <property type="match status" value="1"/>
</dbReference>
<evidence type="ECO:0000256" key="3">
    <source>
        <dbReference type="PROSITE-ProRule" id="PRU00221"/>
    </source>
</evidence>
<evidence type="ECO:0000256" key="1">
    <source>
        <dbReference type="ARBA" id="ARBA00022574"/>
    </source>
</evidence>
<dbReference type="SMART" id="SM00320">
    <property type="entry name" value="WD40"/>
    <property type="match status" value="12"/>
</dbReference>
<feature type="domain" description="Peptidase C14 caspase" evidence="4">
    <location>
        <begin position="812"/>
        <end position="959"/>
    </location>
</feature>
<dbReference type="EMBL" id="JADKFW010000017">
    <property type="protein sequence ID" value="MBK9719292.1"/>
    <property type="molecule type" value="Genomic_DNA"/>
</dbReference>
<feature type="repeat" description="WD" evidence="3">
    <location>
        <begin position="194"/>
        <end position="228"/>
    </location>
</feature>
<dbReference type="PRINTS" id="PR00320">
    <property type="entry name" value="GPROTEINBRPT"/>
</dbReference>
<feature type="non-terminal residue" evidence="5">
    <location>
        <position position="962"/>
    </location>
</feature>
<feature type="repeat" description="WD" evidence="3">
    <location>
        <begin position="578"/>
        <end position="623"/>
    </location>
</feature>
<dbReference type="InterPro" id="IPR011600">
    <property type="entry name" value="Pept_C14_caspase"/>
</dbReference>
<dbReference type="Pfam" id="PF00400">
    <property type="entry name" value="WD40"/>
    <property type="match status" value="7"/>
</dbReference>
<reference evidence="5 6" key="1">
    <citation type="submission" date="2020-10" db="EMBL/GenBank/DDBJ databases">
        <title>Connecting structure to function with the recovery of over 1000 high-quality activated sludge metagenome-assembled genomes encoding full-length rRNA genes using long-read sequencing.</title>
        <authorList>
            <person name="Singleton C.M."/>
            <person name="Petriglieri F."/>
            <person name="Kristensen J.M."/>
            <person name="Kirkegaard R.H."/>
            <person name="Michaelsen T.Y."/>
            <person name="Andersen M.H."/>
            <person name="Karst S.M."/>
            <person name="Dueholm M.S."/>
            <person name="Nielsen P.H."/>
            <person name="Albertsen M."/>
        </authorList>
    </citation>
    <scope>NUCLEOTIDE SEQUENCE [LARGE SCALE GENOMIC DNA]</scope>
    <source>
        <strain evidence="5">Ribe_18-Q3-R11-54_BAT3C.373</strain>
    </source>
</reference>
<evidence type="ECO:0000313" key="6">
    <source>
        <dbReference type="Proteomes" id="UP000808349"/>
    </source>
</evidence>
<dbReference type="Proteomes" id="UP000808349">
    <property type="component" value="Unassembled WGS sequence"/>
</dbReference>
<dbReference type="PROSITE" id="PS00678">
    <property type="entry name" value="WD_REPEATS_1"/>
    <property type="match status" value="1"/>
</dbReference>
<dbReference type="InterPro" id="IPR001680">
    <property type="entry name" value="WD40_rpt"/>
</dbReference>
<dbReference type="InterPro" id="IPR020472">
    <property type="entry name" value="WD40_PAC1"/>
</dbReference>
<accession>A0A9D7XJ02</accession>
<dbReference type="InterPro" id="IPR019775">
    <property type="entry name" value="WD40_repeat_CS"/>
</dbReference>
<dbReference type="InterPro" id="IPR011047">
    <property type="entry name" value="Quinoprotein_ADH-like_sf"/>
</dbReference>
<dbReference type="InterPro" id="IPR029030">
    <property type="entry name" value="Caspase-like_dom_sf"/>
</dbReference>
<dbReference type="Gene3D" id="3.40.50.1460">
    <property type="match status" value="1"/>
</dbReference>
<evidence type="ECO:0000259" key="4">
    <source>
        <dbReference type="Pfam" id="PF00656"/>
    </source>
</evidence>